<keyword evidence="3" id="KW-0255">Endonuclease</keyword>
<dbReference type="GO" id="GO:0003677">
    <property type="term" value="F:DNA binding"/>
    <property type="evidence" value="ECO:0007669"/>
    <property type="project" value="InterPro"/>
</dbReference>
<dbReference type="Gene3D" id="2.30.30.110">
    <property type="match status" value="1"/>
</dbReference>
<comment type="function">
    <text evidence="3">Toxic component of a type II toxin-antitoxin (TA) system.</text>
</comment>
<dbReference type="KEGG" id="lsw:GTO87_02900"/>
<dbReference type="GO" id="GO:0016787">
    <property type="term" value="F:hydrolase activity"/>
    <property type="evidence" value="ECO:0007669"/>
    <property type="project" value="UniProtKB-KW"/>
</dbReference>
<evidence type="ECO:0000256" key="1">
    <source>
        <dbReference type="ARBA" id="ARBA00007521"/>
    </source>
</evidence>
<dbReference type="RefSeq" id="WP_180849456.1">
    <property type="nucleotide sequence ID" value="NZ_CP047418.1"/>
</dbReference>
<evidence type="ECO:0000256" key="2">
    <source>
        <dbReference type="ARBA" id="ARBA00022649"/>
    </source>
</evidence>
<dbReference type="Proteomes" id="UP000510886">
    <property type="component" value="Chromosome"/>
</dbReference>
<dbReference type="EMBL" id="CP047418">
    <property type="protein sequence ID" value="QLL77639.1"/>
    <property type="molecule type" value="Genomic_DNA"/>
</dbReference>
<dbReference type="Pfam" id="PF02452">
    <property type="entry name" value="PemK_toxin"/>
    <property type="match status" value="1"/>
</dbReference>
<dbReference type="InterPro" id="IPR011067">
    <property type="entry name" value="Plasmid_toxin/cell-grow_inhib"/>
</dbReference>
<keyword evidence="2" id="KW-1277">Toxin-antitoxin system</keyword>
<evidence type="ECO:0000313" key="4">
    <source>
        <dbReference type="EMBL" id="QLL77639.1"/>
    </source>
</evidence>
<protein>
    <recommendedName>
        <fullName evidence="3">mRNA interferase</fullName>
        <ecNumber evidence="3">3.1.-.-</ecNumber>
    </recommendedName>
</protein>
<gene>
    <name evidence="4" type="ORF">GTO87_02900</name>
</gene>
<dbReference type="GO" id="GO:0016075">
    <property type="term" value="P:rRNA catabolic process"/>
    <property type="evidence" value="ECO:0007669"/>
    <property type="project" value="TreeGrafter"/>
</dbReference>
<dbReference type="PANTHER" id="PTHR33988">
    <property type="entry name" value="ENDORIBONUCLEASE MAZF-RELATED"/>
    <property type="match status" value="1"/>
</dbReference>
<sequence>MYYKDIVQGQLGWVSLNPTKGHEQGGKRPVLILSNNEFNRRNGGMIKVAPITTNMKEFPLHVKLPDGLPIKGKVLLEHERAIDLTARKFEPEGKVSNSFLNKVIKIVKMTY</sequence>
<dbReference type="EC" id="3.1.-.-" evidence="3"/>
<dbReference type="GO" id="GO:0004521">
    <property type="term" value="F:RNA endonuclease activity"/>
    <property type="evidence" value="ECO:0007669"/>
    <property type="project" value="TreeGrafter"/>
</dbReference>
<evidence type="ECO:0000313" key="5">
    <source>
        <dbReference type="Proteomes" id="UP000510886"/>
    </source>
</evidence>
<organism evidence="4 5">
    <name type="scientific">Ligilactobacillus saerimneri</name>
    <dbReference type="NCBI Taxonomy" id="228229"/>
    <lineage>
        <taxon>Bacteria</taxon>
        <taxon>Bacillati</taxon>
        <taxon>Bacillota</taxon>
        <taxon>Bacilli</taxon>
        <taxon>Lactobacillales</taxon>
        <taxon>Lactobacillaceae</taxon>
        <taxon>Ligilactobacillus</taxon>
    </lineage>
</organism>
<proteinExistence type="inferred from homology"/>
<name>A0A7H9EJL1_9LACO</name>
<comment type="similarity">
    <text evidence="1 3">Belongs to the PemK/MazF family.</text>
</comment>
<keyword evidence="3" id="KW-0378">Hydrolase</keyword>
<dbReference type="SUPFAM" id="SSF50118">
    <property type="entry name" value="Cell growth inhibitor/plasmid maintenance toxic component"/>
    <property type="match status" value="1"/>
</dbReference>
<accession>A0A7H9EJL1</accession>
<dbReference type="AlphaFoldDB" id="A0A7H9EJL1"/>
<dbReference type="PANTHER" id="PTHR33988:SF3">
    <property type="entry name" value="ENDORIBONUCLEASE TOXIN CHPB-RELATED"/>
    <property type="match status" value="1"/>
</dbReference>
<dbReference type="GO" id="GO:0006402">
    <property type="term" value="P:mRNA catabolic process"/>
    <property type="evidence" value="ECO:0007669"/>
    <property type="project" value="TreeGrafter"/>
</dbReference>
<keyword evidence="3" id="KW-0540">Nuclease</keyword>
<reference evidence="4 5" key="1">
    <citation type="submission" date="2020-01" db="EMBL/GenBank/DDBJ databases">
        <title>Complete and circular genome sequences of six lactobacillus isolates from horses.</title>
        <authorList>
            <person name="Hassan H.M."/>
        </authorList>
    </citation>
    <scope>NUCLEOTIDE SEQUENCE [LARGE SCALE GENOMIC DNA]</scope>
    <source>
        <strain evidence="4 5">1A</strain>
    </source>
</reference>
<dbReference type="PIRSF" id="PIRSF033490">
    <property type="entry name" value="MazF"/>
    <property type="match status" value="1"/>
</dbReference>
<dbReference type="InterPro" id="IPR003477">
    <property type="entry name" value="PemK-like"/>
</dbReference>
<evidence type="ECO:0000256" key="3">
    <source>
        <dbReference type="PIRNR" id="PIRNR033490"/>
    </source>
</evidence>